<dbReference type="Pfam" id="PF25137">
    <property type="entry name" value="ADH_Fe_C"/>
    <property type="match status" value="1"/>
</dbReference>
<dbReference type="PROSITE" id="PS00913">
    <property type="entry name" value="ADH_IRON_1"/>
    <property type="match status" value="1"/>
</dbReference>
<dbReference type="RefSeq" id="WP_201773850.1">
    <property type="nucleotide sequence ID" value="NZ_JQKF01000007.1"/>
</dbReference>
<dbReference type="STRING" id="1121877.FEAC_10830"/>
<dbReference type="EC" id="1.1.1.202" evidence="6"/>
<evidence type="ECO:0000256" key="1">
    <source>
        <dbReference type="ARBA" id="ARBA00007358"/>
    </source>
</evidence>
<dbReference type="Proteomes" id="UP000032336">
    <property type="component" value="Unassembled WGS sequence"/>
</dbReference>
<comment type="similarity">
    <text evidence="1">Belongs to the iron-containing alcohol dehydrogenase family.</text>
</comment>
<name>A0A0D8FV32_9ACTN</name>
<dbReference type="InterPro" id="IPR001670">
    <property type="entry name" value="ADH_Fe/GldA"/>
</dbReference>
<keyword evidence="2 6" id="KW-0560">Oxidoreductase</keyword>
<dbReference type="FunFam" id="1.20.1090.10:FF:000001">
    <property type="entry name" value="Aldehyde-alcohol dehydrogenase"/>
    <property type="match status" value="1"/>
</dbReference>
<protein>
    <submittedName>
        <fullName evidence="6">1,3-propanediol dehydrogenase</fullName>
        <ecNumber evidence="6">1.1.1.202</ecNumber>
    </submittedName>
</protein>
<dbReference type="AlphaFoldDB" id="A0A0D8FV32"/>
<evidence type="ECO:0000313" key="6">
    <source>
        <dbReference type="EMBL" id="KJE77153.1"/>
    </source>
</evidence>
<keyword evidence="7" id="KW-1185">Reference proteome</keyword>
<sequence length="410" mass="43441">MARTIAVMPGQKDIDELLTGKKITTYPRHRMLKYLVPEIIFGVGSLAEVGDALRRTGATHPLLVTDPGVCAAGWVERALVHIGESGVEATVWDGVSSNTKDTDVARGLERFRETACDSVVAIGGGSPIDAAKAIAVLSTNEGGILDYEGVDRITSPVPPMVMVPTTGGTGADVSQFCVVTDTTRRLKVTIGGRVLVPDISITDPYLLTTMPQDISAYTAIDALAHAIEAYVSKGANFLGDAHALSAVQSISKHLFVSLENPNDLAAREGVARASLQAGLAFSNALLGATHAISHQIGGFLDLHHGMLNAILLPHVIRFNGATHPYRYLDIAEALGITADLSNPRCTVELLADRVQHIAAEVGIPSNLSSIGVRREHIPRFAENALHDAYITTNPRALTAEDVCEICVAAL</sequence>
<evidence type="ECO:0000256" key="2">
    <source>
        <dbReference type="ARBA" id="ARBA00023002"/>
    </source>
</evidence>
<feature type="domain" description="Alcohol dehydrogenase iron-type/glycerol dehydrogenase GldA" evidence="4">
    <location>
        <begin position="38"/>
        <end position="204"/>
    </location>
</feature>
<dbReference type="GO" id="GO:0004022">
    <property type="term" value="F:alcohol dehydrogenase (NAD+) activity"/>
    <property type="evidence" value="ECO:0007669"/>
    <property type="project" value="TreeGrafter"/>
</dbReference>
<evidence type="ECO:0000259" key="4">
    <source>
        <dbReference type="Pfam" id="PF00465"/>
    </source>
</evidence>
<dbReference type="SUPFAM" id="SSF56796">
    <property type="entry name" value="Dehydroquinate synthase-like"/>
    <property type="match status" value="1"/>
</dbReference>
<proteinExistence type="inferred from homology"/>
<dbReference type="FunFam" id="3.40.50.1970:FF:000003">
    <property type="entry name" value="Alcohol dehydrogenase, iron-containing"/>
    <property type="match status" value="1"/>
</dbReference>
<dbReference type="PATRIC" id="fig|1121877.4.peg.1183"/>
<reference evidence="6 7" key="1">
    <citation type="submission" date="2015-01" db="EMBL/GenBank/DDBJ databases">
        <title>Draft genome of the acidophilic iron oxidizer Ferrimicrobium acidiphilum strain T23.</title>
        <authorList>
            <person name="Poehlein A."/>
            <person name="Eisen S."/>
            <person name="Schloemann M."/>
            <person name="Johnson B.D."/>
            <person name="Daniel R."/>
            <person name="Muehling M."/>
        </authorList>
    </citation>
    <scope>NUCLEOTIDE SEQUENCE [LARGE SCALE GENOMIC DNA]</scope>
    <source>
        <strain evidence="6 7">T23</strain>
    </source>
</reference>
<dbReference type="InterPro" id="IPR056798">
    <property type="entry name" value="ADH_Fe_C"/>
</dbReference>
<dbReference type="InterPro" id="IPR039697">
    <property type="entry name" value="Alcohol_dehydrogenase_Fe"/>
</dbReference>
<dbReference type="Pfam" id="PF00465">
    <property type="entry name" value="Fe-ADH"/>
    <property type="match status" value="1"/>
</dbReference>
<evidence type="ECO:0000259" key="5">
    <source>
        <dbReference type="Pfam" id="PF25137"/>
    </source>
</evidence>
<evidence type="ECO:0000313" key="7">
    <source>
        <dbReference type="Proteomes" id="UP000032336"/>
    </source>
</evidence>
<dbReference type="GeneID" id="78372327"/>
<keyword evidence="3" id="KW-0520">NAD</keyword>
<dbReference type="Gene3D" id="1.20.1090.10">
    <property type="entry name" value="Dehydroquinate synthase-like - alpha domain"/>
    <property type="match status" value="1"/>
</dbReference>
<dbReference type="PANTHER" id="PTHR11496:SF102">
    <property type="entry name" value="ALCOHOL DEHYDROGENASE 4"/>
    <property type="match status" value="1"/>
</dbReference>
<dbReference type="eggNOG" id="COG1454">
    <property type="taxonomic scope" value="Bacteria"/>
</dbReference>
<organism evidence="6 7">
    <name type="scientific">Ferrimicrobium acidiphilum DSM 19497</name>
    <dbReference type="NCBI Taxonomy" id="1121877"/>
    <lineage>
        <taxon>Bacteria</taxon>
        <taxon>Bacillati</taxon>
        <taxon>Actinomycetota</taxon>
        <taxon>Acidimicrobiia</taxon>
        <taxon>Acidimicrobiales</taxon>
        <taxon>Acidimicrobiaceae</taxon>
        <taxon>Ferrimicrobium</taxon>
    </lineage>
</organism>
<dbReference type="GO" id="GO:0046872">
    <property type="term" value="F:metal ion binding"/>
    <property type="evidence" value="ECO:0007669"/>
    <property type="project" value="InterPro"/>
</dbReference>
<dbReference type="InterPro" id="IPR018211">
    <property type="entry name" value="ADH_Fe_CS"/>
</dbReference>
<comment type="caution">
    <text evidence="6">The sequence shown here is derived from an EMBL/GenBank/DDBJ whole genome shotgun (WGS) entry which is preliminary data.</text>
</comment>
<feature type="domain" description="Fe-containing alcohol dehydrogenase-like C-terminal" evidence="5">
    <location>
        <begin position="216"/>
        <end position="409"/>
    </location>
</feature>
<accession>A0A0D8FV32</accession>
<dbReference type="Gene3D" id="3.40.50.1970">
    <property type="match status" value="1"/>
</dbReference>
<dbReference type="PANTHER" id="PTHR11496">
    <property type="entry name" value="ALCOHOL DEHYDROGENASE"/>
    <property type="match status" value="1"/>
</dbReference>
<dbReference type="GO" id="GO:0047516">
    <property type="term" value="F:1,3-propanediol dehydrogenase activity"/>
    <property type="evidence" value="ECO:0007669"/>
    <property type="project" value="UniProtKB-EC"/>
</dbReference>
<dbReference type="EMBL" id="JXUW01000007">
    <property type="protein sequence ID" value="KJE77153.1"/>
    <property type="molecule type" value="Genomic_DNA"/>
</dbReference>
<evidence type="ECO:0000256" key="3">
    <source>
        <dbReference type="ARBA" id="ARBA00023027"/>
    </source>
</evidence>
<gene>
    <name evidence="6" type="primary">dhaT</name>
    <name evidence="6" type="ORF">FEAC_10830</name>
</gene>